<evidence type="ECO:0000313" key="4">
    <source>
        <dbReference type="Proteomes" id="UP000187465"/>
    </source>
</evidence>
<comment type="caution">
    <text evidence="3">The sequence shown here is derived from an EMBL/GenBank/DDBJ whole genome shotgun (WGS) entry which is preliminary data.</text>
</comment>
<evidence type="ECO:0000313" key="3">
    <source>
        <dbReference type="EMBL" id="OMD30923.1"/>
    </source>
</evidence>
<dbReference type="Pfam" id="PF04892">
    <property type="entry name" value="VanZ"/>
    <property type="match status" value="1"/>
</dbReference>
<dbReference type="InterPro" id="IPR006976">
    <property type="entry name" value="VanZ-like"/>
</dbReference>
<dbReference type="EMBL" id="MKQP01000023">
    <property type="protein sequence ID" value="OMD30923.1"/>
    <property type="molecule type" value="Genomic_DNA"/>
</dbReference>
<feature type="transmembrane region" description="Helical" evidence="1">
    <location>
        <begin position="85"/>
        <end position="105"/>
    </location>
</feature>
<dbReference type="AlphaFoldDB" id="A0A1R0X8E5"/>
<dbReference type="PANTHER" id="PTHR36834:SF1">
    <property type="entry name" value="INTEGRAL MEMBRANE PROTEIN"/>
    <property type="match status" value="1"/>
</dbReference>
<evidence type="ECO:0000256" key="1">
    <source>
        <dbReference type="SAM" id="Phobius"/>
    </source>
</evidence>
<dbReference type="RefSeq" id="WP_076179234.1">
    <property type="nucleotide sequence ID" value="NZ_JARLKA010000010.1"/>
</dbReference>
<feature type="domain" description="VanZ-like" evidence="2">
    <location>
        <begin position="19"/>
        <end position="160"/>
    </location>
</feature>
<organism evidence="3 4">
    <name type="scientific">Paenibacillus odorifer</name>
    <dbReference type="NCBI Taxonomy" id="189426"/>
    <lineage>
        <taxon>Bacteria</taxon>
        <taxon>Bacillati</taxon>
        <taxon>Bacillota</taxon>
        <taxon>Bacilli</taxon>
        <taxon>Bacillales</taxon>
        <taxon>Paenibacillaceae</taxon>
        <taxon>Paenibacillus</taxon>
    </lineage>
</organism>
<gene>
    <name evidence="3" type="ORF">BJP51_00810</name>
</gene>
<feature type="transmembrane region" description="Helical" evidence="1">
    <location>
        <begin position="117"/>
        <end position="137"/>
    </location>
</feature>
<protein>
    <recommendedName>
        <fullName evidence="2">VanZ-like domain-containing protein</fullName>
    </recommendedName>
</protein>
<keyword evidence="1" id="KW-1133">Transmembrane helix</keyword>
<dbReference type="Proteomes" id="UP000187465">
    <property type="component" value="Unassembled WGS sequence"/>
</dbReference>
<evidence type="ECO:0000259" key="2">
    <source>
        <dbReference type="Pfam" id="PF04892"/>
    </source>
</evidence>
<reference evidence="3 4" key="1">
    <citation type="submission" date="2016-10" db="EMBL/GenBank/DDBJ databases">
        <title>Paenibacillus species isolates.</title>
        <authorList>
            <person name="Beno S.M."/>
        </authorList>
    </citation>
    <scope>NUCLEOTIDE SEQUENCE [LARGE SCALE GENOMIC DNA]</scope>
    <source>
        <strain evidence="3 4">FSL H7-0604</strain>
    </source>
</reference>
<dbReference type="PANTHER" id="PTHR36834">
    <property type="entry name" value="MEMBRANE PROTEIN-RELATED"/>
    <property type="match status" value="1"/>
</dbReference>
<feature type="transmembrane region" description="Helical" evidence="1">
    <location>
        <begin position="12"/>
        <end position="31"/>
    </location>
</feature>
<keyword evidence="1" id="KW-0472">Membrane</keyword>
<sequence>MTKEPKKKSAINLLLAAIFIVYMYFLIRIILFKGAPVNLLSLLDQAGRMFEHPDRIFNRRGNYIPFKEISRGMDNLSLSDPFSSINLVGNLLAFIPFGILVPMLLSQKVRLFQRVFFLSLALSFCFEFTQLVLYIGTFDVDDLILNTSGGVVGYFIYRLLTSFGWIASISKRC</sequence>
<name>A0A1R0X8E5_9BACL</name>
<keyword evidence="1" id="KW-0812">Transmembrane</keyword>
<accession>A0A1R0X8E5</accession>
<proteinExistence type="predicted"/>
<dbReference type="InterPro" id="IPR053150">
    <property type="entry name" value="Teicoplanin_resist-assoc"/>
</dbReference>
<feature type="transmembrane region" description="Helical" evidence="1">
    <location>
        <begin position="143"/>
        <end position="167"/>
    </location>
</feature>